<evidence type="ECO:0000313" key="1">
    <source>
        <dbReference type="Proteomes" id="UP000790787"/>
    </source>
</evidence>
<name>A0AC58UKW0_TOBAC</name>
<keyword evidence="1" id="KW-1185">Reference proteome</keyword>
<sequence length="195" mass="22159">MIRIIPDLSTRCRIPWEKKQEMCLADMVTKPGKPWEYCPREVFRKVSKILKDEFDLVVNAGFEIEFYLLKSVMRNGKEDWVPIDKTSYCSTSAFDVASSILEDINIHLQTMNISVEQIQRSCRSLKPGFAGHGGSFAAALDFLRPVVVLRGRSPFYAVHGEGLRGVYLNGLSSYFSLFKTLKHKRYERIGGGIEG</sequence>
<protein>
    <submittedName>
        <fullName evidence="2">Uncharacterized protein LOC107821278</fullName>
    </submittedName>
</protein>
<proteinExistence type="predicted"/>
<organism evidence="1 2">
    <name type="scientific">Nicotiana tabacum</name>
    <name type="common">Common tobacco</name>
    <dbReference type="NCBI Taxonomy" id="4097"/>
    <lineage>
        <taxon>Eukaryota</taxon>
        <taxon>Viridiplantae</taxon>
        <taxon>Streptophyta</taxon>
        <taxon>Embryophyta</taxon>
        <taxon>Tracheophyta</taxon>
        <taxon>Spermatophyta</taxon>
        <taxon>Magnoliopsida</taxon>
        <taxon>eudicotyledons</taxon>
        <taxon>Gunneridae</taxon>
        <taxon>Pentapetalae</taxon>
        <taxon>asterids</taxon>
        <taxon>lamiids</taxon>
        <taxon>Solanales</taxon>
        <taxon>Solanaceae</taxon>
        <taxon>Nicotianoideae</taxon>
        <taxon>Nicotianeae</taxon>
        <taxon>Nicotiana</taxon>
    </lineage>
</organism>
<evidence type="ECO:0000313" key="2">
    <source>
        <dbReference type="RefSeq" id="XP_075110126.1"/>
    </source>
</evidence>
<dbReference type="Proteomes" id="UP000790787">
    <property type="component" value="Chromosome 5"/>
</dbReference>
<dbReference type="RefSeq" id="XP_075110126.1">
    <property type="nucleotide sequence ID" value="XM_075254025.1"/>
</dbReference>
<gene>
    <name evidence="2" type="primary">LOC107821278</name>
</gene>
<reference evidence="1" key="1">
    <citation type="journal article" date="2014" name="Nat. Commun.">
        <title>The tobacco genome sequence and its comparison with those of tomato and potato.</title>
        <authorList>
            <person name="Sierro N."/>
            <person name="Battey J.N."/>
            <person name="Ouadi S."/>
            <person name="Bakaher N."/>
            <person name="Bovet L."/>
            <person name="Willig A."/>
            <person name="Goepfert S."/>
            <person name="Peitsch M.C."/>
            <person name="Ivanov N.V."/>
        </authorList>
    </citation>
    <scope>NUCLEOTIDE SEQUENCE [LARGE SCALE GENOMIC DNA]</scope>
</reference>
<accession>A0AC58UKW0</accession>
<reference evidence="2" key="2">
    <citation type="submission" date="2025-08" db="UniProtKB">
        <authorList>
            <consortium name="RefSeq"/>
        </authorList>
    </citation>
    <scope>IDENTIFICATION</scope>
    <source>
        <tissue evidence="2">Leaf</tissue>
    </source>
</reference>